<accession>A0A517R720</accession>
<proteinExistence type="predicted"/>
<feature type="domain" description="DUF1214" evidence="2">
    <location>
        <begin position="246"/>
        <end position="329"/>
    </location>
</feature>
<evidence type="ECO:0000313" key="5">
    <source>
        <dbReference type="Proteomes" id="UP000317318"/>
    </source>
</evidence>
<dbReference type="PANTHER" id="PTHR36509">
    <property type="entry name" value="BLL3101 PROTEIN"/>
    <property type="match status" value="1"/>
</dbReference>
<feature type="chain" id="PRO_5022244914" description="DUF1254 domain-containing protein" evidence="1">
    <location>
        <begin position="32"/>
        <end position="347"/>
    </location>
</feature>
<dbReference type="PANTHER" id="PTHR36509:SF2">
    <property type="entry name" value="BLL3101 PROTEIN"/>
    <property type="match status" value="1"/>
</dbReference>
<dbReference type="OrthoDB" id="9777345at2"/>
<dbReference type="EMBL" id="CP036268">
    <property type="protein sequence ID" value="QDT39697.1"/>
    <property type="molecule type" value="Genomic_DNA"/>
</dbReference>
<dbReference type="RefSeq" id="WP_145365820.1">
    <property type="nucleotide sequence ID" value="NZ_CP036268.1"/>
</dbReference>
<name>A0A517R720_9PLAN</name>
<keyword evidence="5" id="KW-1185">Reference proteome</keyword>
<evidence type="ECO:0000256" key="1">
    <source>
        <dbReference type="SAM" id="SignalP"/>
    </source>
</evidence>
<dbReference type="Proteomes" id="UP000317318">
    <property type="component" value="Chromosome"/>
</dbReference>
<sequence length="347" mass="38909" precursor="true">MKSFHVAKLIAKKYAAALFVLSVLPTSPIVAQETAPKITIDNFVRAETDNYFRKRVAQGALGKFVHDREPTPVDRQPVIRMNRDTPYSVAIFDLTNPVTIEKPDTGDRFQSMLVVNEDHYLQRTIYEPDKYTFTQEEMGTRYIQVNLRTFVNADDPADIAELRRIQDSIKVTQKSPGEFVAPDWDVTELANLRKAILATSPWVPDSSGMFGRKDEVDPVRHLIGTAGGFGGNKRKDAIYLNVSPEKNDGQTPHVLTVKDVPVDGFWSVIVYNKDGFFEAPAEQASVNNVSAQPAEDGTITIHFGGDPDAPNYLRIMAGWSYMVRLYRPRTEILDGTWAFPKAKASLK</sequence>
<evidence type="ECO:0000313" key="4">
    <source>
        <dbReference type="EMBL" id="QDT39697.1"/>
    </source>
</evidence>
<feature type="domain" description="DUF1254" evidence="3">
    <location>
        <begin position="63"/>
        <end position="172"/>
    </location>
</feature>
<dbReference type="InterPro" id="IPR010621">
    <property type="entry name" value="DUF1214"/>
</dbReference>
<reference evidence="4 5" key="1">
    <citation type="submission" date="2019-02" db="EMBL/GenBank/DDBJ databases">
        <title>Deep-cultivation of Planctomycetes and their phenomic and genomic characterization uncovers novel biology.</title>
        <authorList>
            <person name="Wiegand S."/>
            <person name="Jogler M."/>
            <person name="Boedeker C."/>
            <person name="Pinto D."/>
            <person name="Vollmers J."/>
            <person name="Rivas-Marin E."/>
            <person name="Kohn T."/>
            <person name="Peeters S.H."/>
            <person name="Heuer A."/>
            <person name="Rast P."/>
            <person name="Oberbeckmann S."/>
            <person name="Bunk B."/>
            <person name="Jeske O."/>
            <person name="Meyerdierks A."/>
            <person name="Storesund J.E."/>
            <person name="Kallscheuer N."/>
            <person name="Luecker S."/>
            <person name="Lage O.M."/>
            <person name="Pohl T."/>
            <person name="Merkel B.J."/>
            <person name="Hornburger P."/>
            <person name="Mueller R.-W."/>
            <person name="Bruemmer F."/>
            <person name="Labrenz M."/>
            <person name="Spormann A.M."/>
            <person name="Op den Camp H."/>
            <person name="Overmann J."/>
            <person name="Amann R."/>
            <person name="Jetten M.S.M."/>
            <person name="Mascher T."/>
            <person name="Medema M.H."/>
            <person name="Devos D.P."/>
            <person name="Kaster A.-K."/>
            <person name="Ovreas L."/>
            <person name="Rohde M."/>
            <person name="Galperin M.Y."/>
            <person name="Jogler C."/>
        </authorList>
    </citation>
    <scope>NUCLEOTIDE SEQUENCE [LARGE SCALE GENOMIC DNA]</scope>
    <source>
        <strain evidence="4 5">Pan189</strain>
    </source>
</reference>
<dbReference type="KEGG" id="svp:Pan189_41060"/>
<gene>
    <name evidence="4" type="ORF">Pan189_41060</name>
</gene>
<dbReference type="Gene3D" id="2.60.40.1610">
    <property type="entry name" value="Domain of unknown function DUF1254"/>
    <property type="match status" value="1"/>
</dbReference>
<keyword evidence="1" id="KW-0732">Signal</keyword>
<dbReference type="InterPro" id="IPR010679">
    <property type="entry name" value="DUF1254"/>
</dbReference>
<dbReference type="AlphaFoldDB" id="A0A517R720"/>
<feature type="signal peptide" evidence="1">
    <location>
        <begin position="1"/>
        <end position="31"/>
    </location>
</feature>
<evidence type="ECO:0000259" key="2">
    <source>
        <dbReference type="Pfam" id="PF06742"/>
    </source>
</evidence>
<dbReference type="Gene3D" id="2.60.120.600">
    <property type="entry name" value="Domain of unknown function DUF1214, C-terminal domain"/>
    <property type="match status" value="1"/>
</dbReference>
<evidence type="ECO:0000259" key="3">
    <source>
        <dbReference type="Pfam" id="PF06863"/>
    </source>
</evidence>
<dbReference type="InterPro" id="IPR037050">
    <property type="entry name" value="DUF1254_sf"/>
</dbReference>
<dbReference type="InterPro" id="IPR037049">
    <property type="entry name" value="DUF1214_C_sf"/>
</dbReference>
<dbReference type="Pfam" id="PF06863">
    <property type="entry name" value="DUF1254"/>
    <property type="match status" value="1"/>
</dbReference>
<dbReference type="Pfam" id="PF06742">
    <property type="entry name" value="DUF1214"/>
    <property type="match status" value="1"/>
</dbReference>
<dbReference type="SUPFAM" id="SSF160935">
    <property type="entry name" value="VPA0735-like"/>
    <property type="match status" value="1"/>
</dbReference>
<evidence type="ECO:0008006" key="6">
    <source>
        <dbReference type="Google" id="ProtNLM"/>
    </source>
</evidence>
<organism evidence="4 5">
    <name type="scientific">Stratiformator vulcanicus</name>
    <dbReference type="NCBI Taxonomy" id="2527980"/>
    <lineage>
        <taxon>Bacteria</taxon>
        <taxon>Pseudomonadati</taxon>
        <taxon>Planctomycetota</taxon>
        <taxon>Planctomycetia</taxon>
        <taxon>Planctomycetales</taxon>
        <taxon>Planctomycetaceae</taxon>
        <taxon>Stratiformator</taxon>
    </lineage>
</organism>
<protein>
    <recommendedName>
        <fullName evidence="6">DUF1254 domain-containing protein</fullName>
    </recommendedName>
</protein>